<reference evidence="1 2" key="1">
    <citation type="journal article" date="2011" name="Nat. Genet.">
        <title>The genome of the mesopolyploid crop species Brassica rapa.</title>
        <authorList>
            <consortium name="Brassica rapa Genome Sequencing Project Consortium"/>
            <person name="Wang X."/>
            <person name="Wang H."/>
            <person name="Wang J."/>
            <person name="Sun R."/>
            <person name="Wu J."/>
            <person name="Liu S."/>
            <person name="Bai Y."/>
            <person name="Mun J.H."/>
            <person name="Bancroft I."/>
            <person name="Cheng F."/>
            <person name="Huang S."/>
            <person name="Li X."/>
            <person name="Hua W."/>
            <person name="Wang J."/>
            <person name="Wang X."/>
            <person name="Freeling M."/>
            <person name="Pires J.C."/>
            <person name="Paterson A.H."/>
            <person name="Chalhoub B."/>
            <person name="Wang B."/>
            <person name="Hayward A."/>
            <person name="Sharpe A.G."/>
            <person name="Park B.S."/>
            <person name="Weisshaar B."/>
            <person name="Liu B."/>
            <person name="Li B."/>
            <person name="Liu B."/>
            <person name="Tong C."/>
            <person name="Song C."/>
            <person name="Duran C."/>
            <person name="Peng C."/>
            <person name="Geng C."/>
            <person name="Koh C."/>
            <person name="Lin C."/>
            <person name="Edwards D."/>
            <person name="Mu D."/>
            <person name="Shen D."/>
            <person name="Soumpourou E."/>
            <person name="Li F."/>
            <person name="Fraser F."/>
            <person name="Conant G."/>
            <person name="Lassalle G."/>
            <person name="King G.J."/>
            <person name="Bonnema G."/>
            <person name="Tang H."/>
            <person name="Wang H."/>
            <person name="Belcram H."/>
            <person name="Zhou H."/>
            <person name="Hirakawa H."/>
            <person name="Abe H."/>
            <person name="Guo H."/>
            <person name="Wang H."/>
            <person name="Jin H."/>
            <person name="Parkin I.A."/>
            <person name="Batley J."/>
            <person name="Kim J.S."/>
            <person name="Just J."/>
            <person name="Li J."/>
            <person name="Xu J."/>
            <person name="Deng J."/>
            <person name="Kim J.A."/>
            <person name="Li J."/>
            <person name="Yu J."/>
            <person name="Meng J."/>
            <person name="Wang J."/>
            <person name="Min J."/>
            <person name="Poulain J."/>
            <person name="Wang J."/>
            <person name="Hatakeyama K."/>
            <person name="Wu K."/>
            <person name="Wang L."/>
            <person name="Fang L."/>
            <person name="Trick M."/>
            <person name="Links M.G."/>
            <person name="Zhao M."/>
            <person name="Jin M."/>
            <person name="Ramchiary N."/>
            <person name="Drou N."/>
            <person name="Berkman P.J."/>
            <person name="Cai Q."/>
            <person name="Huang Q."/>
            <person name="Li R."/>
            <person name="Tabata S."/>
            <person name="Cheng S."/>
            <person name="Zhang S."/>
            <person name="Zhang S."/>
            <person name="Huang S."/>
            <person name="Sato S."/>
            <person name="Sun S."/>
            <person name="Kwon S.J."/>
            <person name="Choi S.R."/>
            <person name="Lee T.H."/>
            <person name="Fan W."/>
            <person name="Zhao X."/>
            <person name="Tan X."/>
            <person name="Xu X."/>
            <person name="Wang Y."/>
            <person name="Qiu Y."/>
            <person name="Yin Y."/>
            <person name="Li Y."/>
            <person name="Du Y."/>
            <person name="Liao Y."/>
            <person name="Lim Y."/>
            <person name="Narusaka Y."/>
            <person name="Wang Y."/>
            <person name="Wang Z."/>
            <person name="Li Z."/>
            <person name="Wang Z."/>
            <person name="Xiong Z."/>
            <person name="Zhang Z."/>
        </authorList>
    </citation>
    <scope>NUCLEOTIDE SEQUENCE [LARGE SCALE GENOMIC DNA]</scope>
    <source>
        <strain evidence="1 2">cv. Chiifu-401-42</strain>
    </source>
</reference>
<protein>
    <submittedName>
        <fullName evidence="1">Uncharacterized protein</fullName>
    </submittedName>
</protein>
<dbReference type="HOGENOM" id="CLU_1221213_0_0_1"/>
<name>M4ETM4_BRACM</name>
<dbReference type="EnsemblPlants" id="Bra032156.1">
    <property type="protein sequence ID" value="Bra032156.1-P"/>
    <property type="gene ID" value="Bra032156"/>
</dbReference>
<evidence type="ECO:0000313" key="2">
    <source>
        <dbReference type="Proteomes" id="UP000011750"/>
    </source>
</evidence>
<proteinExistence type="predicted"/>
<dbReference type="InParanoid" id="M4ETM4"/>
<dbReference type="OMA" id="NTIGYTH"/>
<reference evidence="1 2" key="2">
    <citation type="journal article" date="2018" name="Hortic Res">
        <title>Improved Brassica rapa reference genome by single-molecule sequencing and chromosome conformation capture technologies.</title>
        <authorList>
            <person name="Zhang L."/>
            <person name="Cai X."/>
            <person name="Wu J."/>
            <person name="Liu M."/>
            <person name="Grob S."/>
            <person name="Cheng F."/>
            <person name="Liang J."/>
            <person name="Cai C."/>
            <person name="Liu Z."/>
            <person name="Liu B."/>
            <person name="Wang F."/>
            <person name="Li S."/>
            <person name="Liu F."/>
            <person name="Li X."/>
            <person name="Cheng L."/>
            <person name="Yang W."/>
            <person name="Li M.H."/>
            <person name="Grossniklaus U."/>
            <person name="Zheng H."/>
            <person name="Wang X."/>
        </authorList>
    </citation>
    <scope>NUCLEOTIDE SEQUENCE [LARGE SCALE GENOMIC DNA]</scope>
    <source>
        <strain evidence="1 2">cv. Chiifu-401-42</strain>
    </source>
</reference>
<sequence>MPGEGNEQLLFEFEARRWWLITTTPYPVKGKDAGGEPTNALSSLGHGFRRFTESLFSKQVSGKIRNLGEPIGRCLLQHNISGTLALTSMAPSRVFLDYDVQPTKEYIGWLGSNPDIAKQVNAVVVTKTETLTIGEIFSYMKQEATKGNGNKEDGFEVPVPHALLNTIGYTHKFNVKIQLLALVNEILATGDDASEPAKIPQACADVGLKRMGDGVEKGNPKRSKDGN</sequence>
<dbReference type="Gramene" id="Bra032156.1">
    <property type="protein sequence ID" value="Bra032156.1-P"/>
    <property type="gene ID" value="Bra032156"/>
</dbReference>
<dbReference type="AlphaFoldDB" id="M4ETM4"/>
<accession>M4ETM4</accession>
<reference evidence="1" key="3">
    <citation type="submission" date="2023-03" db="UniProtKB">
        <authorList>
            <consortium name="EnsemblPlants"/>
        </authorList>
    </citation>
    <scope>IDENTIFICATION</scope>
    <source>
        <strain evidence="1">cv. Chiifu-401-42</strain>
    </source>
</reference>
<dbReference type="Proteomes" id="UP000011750">
    <property type="component" value="Chromosome A04"/>
</dbReference>
<keyword evidence="2" id="KW-1185">Reference proteome</keyword>
<organism evidence="1 2">
    <name type="scientific">Brassica campestris</name>
    <name type="common">Field mustard</name>
    <dbReference type="NCBI Taxonomy" id="3711"/>
    <lineage>
        <taxon>Eukaryota</taxon>
        <taxon>Viridiplantae</taxon>
        <taxon>Streptophyta</taxon>
        <taxon>Embryophyta</taxon>
        <taxon>Tracheophyta</taxon>
        <taxon>Spermatophyta</taxon>
        <taxon>Magnoliopsida</taxon>
        <taxon>eudicotyledons</taxon>
        <taxon>Gunneridae</taxon>
        <taxon>Pentapetalae</taxon>
        <taxon>rosids</taxon>
        <taxon>malvids</taxon>
        <taxon>Brassicales</taxon>
        <taxon>Brassicaceae</taxon>
        <taxon>Brassiceae</taxon>
        <taxon>Brassica</taxon>
    </lineage>
</organism>
<evidence type="ECO:0000313" key="1">
    <source>
        <dbReference type="EnsemblPlants" id="Bra032156.1-P"/>
    </source>
</evidence>